<evidence type="ECO:0000313" key="7">
    <source>
        <dbReference type="Proteomes" id="UP001465755"/>
    </source>
</evidence>
<evidence type="ECO:0000259" key="5">
    <source>
        <dbReference type="PROSITE" id="PS50865"/>
    </source>
</evidence>
<evidence type="ECO:0000256" key="4">
    <source>
        <dbReference type="PROSITE-ProRule" id="PRU00134"/>
    </source>
</evidence>
<feature type="domain" description="MYND-type" evidence="5">
    <location>
        <begin position="265"/>
        <end position="301"/>
    </location>
</feature>
<keyword evidence="3" id="KW-0862">Zinc</keyword>
<evidence type="ECO:0000256" key="2">
    <source>
        <dbReference type="ARBA" id="ARBA00022771"/>
    </source>
</evidence>
<evidence type="ECO:0000313" key="6">
    <source>
        <dbReference type="EMBL" id="KAK9807142.1"/>
    </source>
</evidence>
<dbReference type="PROSITE" id="PS50865">
    <property type="entry name" value="ZF_MYND_2"/>
    <property type="match status" value="1"/>
</dbReference>
<dbReference type="GO" id="GO:0008270">
    <property type="term" value="F:zinc ion binding"/>
    <property type="evidence" value="ECO:0007669"/>
    <property type="project" value="UniProtKB-KW"/>
</dbReference>
<comment type="caution">
    <text evidence="6">The sequence shown here is derived from an EMBL/GenBank/DDBJ whole genome shotgun (WGS) entry which is preliminary data.</text>
</comment>
<proteinExistence type="predicted"/>
<name>A0AAW1PF10_9CHLO</name>
<accession>A0AAW1PF10</accession>
<reference evidence="6 7" key="1">
    <citation type="journal article" date="2024" name="Nat. Commun.">
        <title>Phylogenomics reveals the evolutionary origins of lichenization in chlorophyte algae.</title>
        <authorList>
            <person name="Puginier C."/>
            <person name="Libourel C."/>
            <person name="Otte J."/>
            <person name="Skaloud P."/>
            <person name="Haon M."/>
            <person name="Grisel S."/>
            <person name="Petersen M."/>
            <person name="Berrin J.G."/>
            <person name="Delaux P.M."/>
            <person name="Dal Grande F."/>
            <person name="Keller J."/>
        </authorList>
    </citation>
    <scope>NUCLEOTIDE SEQUENCE [LARGE SCALE GENOMIC DNA]</scope>
    <source>
        <strain evidence="6 7">SAG 2036</strain>
    </source>
</reference>
<dbReference type="Pfam" id="PF01753">
    <property type="entry name" value="zf-MYND"/>
    <property type="match status" value="1"/>
</dbReference>
<dbReference type="EMBL" id="JALJOQ010000034">
    <property type="protein sequence ID" value="KAK9807142.1"/>
    <property type="molecule type" value="Genomic_DNA"/>
</dbReference>
<protein>
    <recommendedName>
        <fullName evidence="5">MYND-type domain-containing protein</fullName>
    </recommendedName>
</protein>
<evidence type="ECO:0000256" key="3">
    <source>
        <dbReference type="ARBA" id="ARBA00022833"/>
    </source>
</evidence>
<dbReference type="InterPro" id="IPR002893">
    <property type="entry name" value="Znf_MYND"/>
</dbReference>
<keyword evidence="7" id="KW-1185">Reference proteome</keyword>
<keyword evidence="2 4" id="KW-0863">Zinc-finger</keyword>
<dbReference type="SUPFAM" id="SSF144232">
    <property type="entry name" value="HIT/MYND zinc finger-like"/>
    <property type="match status" value="1"/>
</dbReference>
<evidence type="ECO:0000256" key="1">
    <source>
        <dbReference type="ARBA" id="ARBA00022723"/>
    </source>
</evidence>
<dbReference type="Gene3D" id="6.10.140.2220">
    <property type="match status" value="1"/>
</dbReference>
<dbReference type="Proteomes" id="UP001465755">
    <property type="component" value="Unassembled WGS sequence"/>
</dbReference>
<gene>
    <name evidence="6" type="ORF">WJX73_010359</name>
</gene>
<sequence>MAPKGRRNGTASLQEWPDMTSVQLYQALMSMGLDASEVQRLGHEPLKKLFLRAVAKMQGLKSPTCASADMNPGTMQGFMNPPAGYITRFDVKLSPAERARLQAGQAEKDLFMRYREIISELAHMRDAGRSPIAILQDKDNTIVLQLFIRGLRMQSTDVPLIEFEYINVTQQSMMPNWDIYQEQVASATGNFGMSPPLRMTVTLLEAMFFKEVLEANAARLHEGYLKVCHQMWGSENAGEFKPSFLVPASPLDERQLDNLQARCANSACGLPADALCQNCREVKYCGRACQKADWKQHKPQCVRRPARTAAAESVRFTRQDDGQVKCEQVIKRPDGSAKTSIMEMPNYPISQELMEQIQGLARNMARDKAERAG</sequence>
<keyword evidence="1" id="KW-0479">Metal-binding</keyword>
<organism evidence="6 7">
    <name type="scientific">Symbiochloris irregularis</name>
    <dbReference type="NCBI Taxonomy" id="706552"/>
    <lineage>
        <taxon>Eukaryota</taxon>
        <taxon>Viridiplantae</taxon>
        <taxon>Chlorophyta</taxon>
        <taxon>core chlorophytes</taxon>
        <taxon>Trebouxiophyceae</taxon>
        <taxon>Trebouxiales</taxon>
        <taxon>Trebouxiaceae</taxon>
        <taxon>Symbiochloris</taxon>
    </lineage>
</organism>
<dbReference type="AlphaFoldDB" id="A0AAW1PF10"/>